<dbReference type="InterPro" id="IPR036388">
    <property type="entry name" value="WH-like_DNA-bd_sf"/>
</dbReference>
<feature type="domain" description="HTH lysR-type" evidence="5">
    <location>
        <begin position="7"/>
        <end position="63"/>
    </location>
</feature>
<organism evidence="6 7">
    <name type="scientific">Veronia pacifica</name>
    <dbReference type="NCBI Taxonomy" id="1080227"/>
    <lineage>
        <taxon>Bacteria</taxon>
        <taxon>Pseudomonadati</taxon>
        <taxon>Pseudomonadota</taxon>
        <taxon>Gammaproteobacteria</taxon>
        <taxon>Vibrionales</taxon>
        <taxon>Vibrionaceae</taxon>
        <taxon>Veronia</taxon>
    </lineage>
</organism>
<dbReference type="EMBL" id="LYBM01000041">
    <property type="protein sequence ID" value="ODA31110.1"/>
    <property type="molecule type" value="Genomic_DNA"/>
</dbReference>
<dbReference type="AlphaFoldDB" id="A0A1C3ED23"/>
<dbReference type="Gene3D" id="3.40.190.290">
    <property type="match status" value="1"/>
</dbReference>
<gene>
    <name evidence="6" type="ORF">A8L45_18210</name>
</gene>
<keyword evidence="3" id="KW-0238">DNA-binding</keyword>
<dbReference type="GO" id="GO:0006351">
    <property type="term" value="P:DNA-templated transcription"/>
    <property type="evidence" value="ECO:0007669"/>
    <property type="project" value="TreeGrafter"/>
</dbReference>
<protein>
    <recommendedName>
        <fullName evidence="5">HTH lysR-type domain-containing protein</fullName>
    </recommendedName>
</protein>
<evidence type="ECO:0000256" key="2">
    <source>
        <dbReference type="ARBA" id="ARBA00023015"/>
    </source>
</evidence>
<dbReference type="SUPFAM" id="SSF53850">
    <property type="entry name" value="Periplasmic binding protein-like II"/>
    <property type="match status" value="1"/>
</dbReference>
<proteinExistence type="inferred from homology"/>
<dbReference type="InterPro" id="IPR000847">
    <property type="entry name" value="LysR_HTH_N"/>
</dbReference>
<dbReference type="PROSITE" id="PS50931">
    <property type="entry name" value="HTH_LYSR"/>
    <property type="match status" value="1"/>
</dbReference>
<dbReference type="Pfam" id="PF03466">
    <property type="entry name" value="LysR_substrate"/>
    <property type="match status" value="1"/>
</dbReference>
<dbReference type="InterPro" id="IPR058163">
    <property type="entry name" value="LysR-type_TF_proteobact-type"/>
</dbReference>
<dbReference type="CDD" id="cd08422">
    <property type="entry name" value="PBP2_CrgA_like"/>
    <property type="match status" value="1"/>
</dbReference>
<dbReference type="SUPFAM" id="SSF46785">
    <property type="entry name" value="Winged helix' DNA-binding domain"/>
    <property type="match status" value="1"/>
</dbReference>
<evidence type="ECO:0000313" key="7">
    <source>
        <dbReference type="Proteomes" id="UP000094936"/>
    </source>
</evidence>
<dbReference type="Gene3D" id="1.10.10.10">
    <property type="entry name" value="Winged helix-like DNA-binding domain superfamily/Winged helix DNA-binding domain"/>
    <property type="match status" value="1"/>
</dbReference>
<sequence>MNSIFGNMDDLYLFCQVVDAGSLQNAARHLRLPVSTVSRRLSQLESRLGIRLLEKQSRELVPTHDGEELYQRISNEIRFAENQIEGFLQHSGQIKGHLRLLLPYSLYRNQISTHVEKFLNEYPDVTIDIELTLGDIVPETDRDLVLAFGTAGRTDIVARPLFQSAFKIYASNKYLEKHPTPKTLSELEQHRWLTLSSSPILTLFQDGQAHVVRPKAKMRINDAEMLIKAVEAGVGIAAIPSVYARETDTLQSLMEEYVPPPSQAFLLYRQRKHQPAALSLLIDRIMNIEFIV</sequence>
<accession>A0A1C3ED23</accession>
<dbReference type="Proteomes" id="UP000094936">
    <property type="component" value="Unassembled WGS sequence"/>
</dbReference>
<evidence type="ECO:0000256" key="3">
    <source>
        <dbReference type="ARBA" id="ARBA00023125"/>
    </source>
</evidence>
<evidence type="ECO:0000259" key="5">
    <source>
        <dbReference type="PROSITE" id="PS50931"/>
    </source>
</evidence>
<keyword evidence="7" id="KW-1185">Reference proteome</keyword>
<dbReference type="OrthoDB" id="9786526at2"/>
<evidence type="ECO:0000313" key="6">
    <source>
        <dbReference type="EMBL" id="ODA31110.1"/>
    </source>
</evidence>
<keyword evidence="2" id="KW-0805">Transcription regulation</keyword>
<dbReference type="PANTHER" id="PTHR30537:SF68">
    <property type="entry name" value="TRANSCRIPTIONAL REGULATOR-RELATED"/>
    <property type="match status" value="1"/>
</dbReference>
<evidence type="ECO:0000256" key="4">
    <source>
        <dbReference type="ARBA" id="ARBA00023163"/>
    </source>
</evidence>
<evidence type="ECO:0000256" key="1">
    <source>
        <dbReference type="ARBA" id="ARBA00009437"/>
    </source>
</evidence>
<dbReference type="GO" id="GO:0003700">
    <property type="term" value="F:DNA-binding transcription factor activity"/>
    <property type="evidence" value="ECO:0007669"/>
    <property type="project" value="InterPro"/>
</dbReference>
<dbReference type="STRING" id="1080227.A8L45_18210"/>
<dbReference type="InterPro" id="IPR036390">
    <property type="entry name" value="WH_DNA-bd_sf"/>
</dbReference>
<name>A0A1C3ED23_9GAMM</name>
<keyword evidence="4" id="KW-0804">Transcription</keyword>
<comment type="caution">
    <text evidence="6">The sequence shown here is derived from an EMBL/GenBank/DDBJ whole genome shotgun (WGS) entry which is preliminary data.</text>
</comment>
<dbReference type="PANTHER" id="PTHR30537">
    <property type="entry name" value="HTH-TYPE TRANSCRIPTIONAL REGULATOR"/>
    <property type="match status" value="1"/>
</dbReference>
<dbReference type="Pfam" id="PF00126">
    <property type="entry name" value="HTH_1"/>
    <property type="match status" value="1"/>
</dbReference>
<dbReference type="RefSeq" id="WP_068904791.1">
    <property type="nucleotide sequence ID" value="NZ_JBHUIF010000009.1"/>
</dbReference>
<comment type="similarity">
    <text evidence="1">Belongs to the LysR transcriptional regulatory family.</text>
</comment>
<reference evidence="6 7" key="1">
    <citation type="submission" date="2016-05" db="EMBL/GenBank/DDBJ databases">
        <title>Genomic Taxonomy of the Vibrionaceae.</title>
        <authorList>
            <person name="Gomez-Gil B."/>
            <person name="Enciso-Ibarra J."/>
        </authorList>
    </citation>
    <scope>NUCLEOTIDE SEQUENCE [LARGE SCALE GENOMIC DNA]</scope>
    <source>
        <strain evidence="6 7">CAIM 1920</strain>
    </source>
</reference>
<dbReference type="InterPro" id="IPR005119">
    <property type="entry name" value="LysR_subst-bd"/>
</dbReference>
<dbReference type="GO" id="GO:0043565">
    <property type="term" value="F:sequence-specific DNA binding"/>
    <property type="evidence" value="ECO:0007669"/>
    <property type="project" value="TreeGrafter"/>
</dbReference>